<dbReference type="Gene3D" id="1.10.443.10">
    <property type="entry name" value="Intergrase catalytic core"/>
    <property type="match status" value="1"/>
</dbReference>
<name>A0ABT2DLJ4_9BACI</name>
<dbReference type="PANTHER" id="PTHR30349">
    <property type="entry name" value="PHAGE INTEGRASE-RELATED"/>
    <property type="match status" value="1"/>
</dbReference>
<protein>
    <submittedName>
        <fullName evidence="5">Site-specific integrase</fullName>
    </submittedName>
</protein>
<organism evidence="5 6">
    <name type="scientific">Lysinibacillus pinottii</name>
    <dbReference type="NCBI Taxonomy" id="2973932"/>
    <lineage>
        <taxon>Bacteria</taxon>
        <taxon>Bacillati</taxon>
        <taxon>Bacillota</taxon>
        <taxon>Bacilli</taxon>
        <taxon>Bacillales</taxon>
        <taxon>Bacillaceae</taxon>
        <taxon>Lysinibacillus</taxon>
    </lineage>
</organism>
<dbReference type="InterPro" id="IPR010998">
    <property type="entry name" value="Integrase_recombinase_N"/>
</dbReference>
<dbReference type="SUPFAM" id="SSF56349">
    <property type="entry name" value="DNA breaking-rejoining enzymes"/>
    <property type="match status" value="1"/>
</dbReference>
<evidence type="ECO:0000256" key="1">
    <source>
        <dbReference type="ARBA" id="ARBA00008857"/>
    </source>
</evidence>
<comment type="similarity">
    <text evidence="1">Belongs to the 'phage' integrase family.</text>
</comment>
<dbReference type="Proteomes" id="UP001525021">
    <property type="component" value="Unassembled WGS sequence"/>
</dbReference>
<dbReference type="InterPro" id="IPR011010">
    <property type="entry name" value="DNA_brk_join_enz"/>
</dbReference>
<keyword evidence="2" id="KW-0238">DNA-binding</keyword>
<evidence type="ECO:0000256" key="2">
    <source>
        <dbReference type="ARBA" id="ARBA00023125"/>
    </source>
</evidence>
<comment type="caution">
    <text evidence="5">The sequence shown here is derived from an EMBL/GenBank/DDBJ whole genome shotgun (WGS) entry which is preliminary data.</text>
</comment>
<keyword evidence="3" id="KW-0233">DNA recombination</keyword>
<dbReference type="InterPro" id="IPR013762">
    <property type="entry name" value="Integrase-like_cat_sf"/>
</dbReference>
<proteinExistence type="inferred from homology"/>
<evidence type="ECO:0000313" key="6">
    <source>
        <dbReference type="Proteomes" id="UP001525021"/>
    </source>
</evidence>
<evidence type="ECO:0000313" key="5">
    <source>
        <dbReference type="EMBL" id="MCS1395763.1"/>
    </source>
</evidence>
<dbReference type="InterPro" id="IPR002104">
    <property type="entry name" value="Integrase_catalytic"/>
</dbReference>
<dbReference type="Gene3D" id="1.10.150.130">
    <property type="match status" value="1"/>
</dbReference>
<dbReference type="CDD" id="cd00397">
    <property type="entry name" value="DNA_BRE_C"/>
    <property type="match status" value="1"/>
</dbReference>
<dbReference type="Pfam" id="PF00589">
    <property type="entry name" value="Phage_integrase"/>
    <property type="match status" value="1"/>
</dbReference>
<evidence type="ECO:0000256" key="3">
    <source>
        <dbReference type="ARBA" id="ARBA00023172"/>
    </source>
</evidence>
<feature type="domain" description="Tyr recombinase" evidence="4">
    <location>
        <begin position="151"/>
        <end position="342"/>
    </location>
</feature>
<dbReference type="PROSITE" id="PS51898">
    <property type="entry name" value="TYR_RECOMBINASE"/>
    <property type="match status" value="1"/>
</dbReference>
<accession>A0ABT2DLJ4</accession>
<dbReference type="PANTHER" id="PTHR30349:SF41">
    <property type="entry name" value="INTEGRASE_RECOMBINASE PROTEIN MJ0367-RELATED"/>
    <property type="match status" value="1"/>
</dbReference>
<dbReference type="RefSeq" id="WP_012293621.1">
    <property type="nucleotide sequence ID" value="NZ_JANTOO010000009.1"/>
</dbReference>
<sequence>MSKSFNKVNSNIDISLLTIKTEKEPKKEMVKKTDNSIVKIDTFDEMDSRNIKIGHALKILNQQWRLSGLRPRTIDSYNYNFKRFVEVTEVEYLHEINNEKIYQYLSSFDNVKDTSLQGRLKQIKAVLSKCHDNGWYNSKFWKNIKIKVNTSVKEAATEKELTVLLSLLDKSTYSGLRDSIAILLLYKTGIRIKTLGALREQNIDFDNMLLKLQGEIMKAHRPLILPLDDEMCTLLRELISINDYVRKEHREKNDYIFLSNIGVPISNTVSPSNLIAKNLWVYSKKWNLKNVNPHSIRRLYAQNLVKRGADINLVSHALAHSDLSTTSKYLGLDIGTVAKNLRDFL</sequence>
<reference evidence="5 6" key="1">
    <citation type="submission" date="2022-08" db="EMBL/GenBank/DDBJ databases">
        <title>Lysinibacillus sequencing.</title>
        <authorList>
            <person name="Dunlap C."/>
        </authorList>
    </citation>
    <scope>NUCLEOTIDE SEQUENCE [LARGE SCALE GENOMIC DNA]</scope>
    <source>
        <strain evidence="5 6">PB211</strain>
    </source>
</reference>
<dbReference type="EMBL" id="JANTOO010000009">
    <property type="protein sequence ID" value="MCS1395763.1"/>
    <property type="molecule type" value="Genomic_DNA"/>
</dbReference>
<dbReference type="InterPro" id="IPR050090">
    <property type="entry name" value="Tyrosine_recombinase_XerCD"/>
</dbReference>
<keyword evidence="6" id="KW-1185">Reference proteome</keyword>
<gene>
    <name evidence="5" type="ORF">NXZ79_06860</name>
</gene>
<evidence type="ECO:0000259" key="4">
    <source>
        <dbReference type="PROSITE" id="PS51898"/>
    </source>
</evidence>